<comment type="similarity">
    <text evidence="3">Belongs to the class-I DAHP synthase family.</text>
</comment>
<evidence type="ECO:0000256" key="4">
    <source>
        <dbReference type="ARBA" id="ARBA00012694"/>
    </source>
</evidence>
<sequence>MPPETAPDDDESALLSRIDDLRIASIRPLMPAACLIEELADASVVETIRGARGALSAITRGTDQRLAVVIGPAAAHDPAAVLEFARRLVPVQQRLGGELLLVVRVFLDEPGGGAGNEWPLPPIVSSGPSPGRSRRTSVTRSRSHAPSVRVRWCVKRRVTDAGDSTRGWPMVWRDVRPRARRLLPAQPRLPAGEAAARRHRAARAAGGLPLSRLNLAAVHRPRSRTRQGGSTVLCSVY</sequence>
<comment type="function">
    <text evidence="1">Stereospecific condensation of phosphoenolpyruvate (PEP) and D-erythrose-4-phosphate (E4P) giving rise to 3-deoxy-D-arabino-heptulosonate-7-phosphate (DAHP).</text>
</comment>
<comment type="pathway">
    <text evidence="2">Metabolic intermediate biosynthesis; chorismate biosynthesis; chorismate from D-erythrose 4-phosphate and phosphoenolpyruvate: step 1/7.</text>
</comment>
<dbReference type="EC" id="2.5.1.54" evidence="4"/>
<proteinExistence type="inferred from homology"/>
<dbReference type="PANTHER" id="PTHR21225">
    <property type="entry name" value="PHOSPHO-2-DEHYDRO-3-DEOXYHEPTONATE ALDOLASE DAHP SYNTHETASE"/>
    <property type="match status" value="1"/>
</dbReference>
<evidence type="ECO:0000256" key="2">
    <source>
        <dbReference type="ARBA" id="ARBA00004688"/>
    </source>
</evidence>
<dbReference type="InterPro" id="IPR006218">
    <property type="entry name" value="DAHP1/KDSA"/>
</dbReference>
<evidence type="ECO:0000256" key="10">
    <source>
        <dbReference type="ARBA" id="ARBA00032193"/>
    </source>
</evidence>
<dbReference type="Gene3D" id="3.20.20.70">
    <property type="entry name" value="Aldolase class I"/>
    <property type="match status" value="1"/>
</dbReference>
<evidence type="ECO:0000256" key="9">
    <source>
        <dbReference type="ARBA" id="ARBA00031349"/>
    </source>
</evidence>
<feature type="region of interest" description="Disordered" evidence="12">
    <location>
        <begin position="117"/>
        <end position="143"/>
    </location>
</feature>
<dbReference type="Pfam" id="PF00793">
    <property type="entry name" value="DAHP_synth_1"/>
    <property type="match status" value="1"/>
</dbReference>
<gene>
    <name evidence="14" type="ORF">EHUX00137_LOCUS21428</name>
</gene>
<dbReference type="SUPFAM" id="SSF51569">
    <property type="entry name" value="Aldolase"/>
    <property type="match status" value="1"/>
</dbReference>
<evidence type="ECO:0000259" key="13">
    <source>
        <dbReference type="Pfam" id="PF00793"/>
    </source>
</evidence>
<keyword evidence="6" id="KW-0808">Transferase</keyword>
<organism evidence="14">
    <name type="scientific">Emiliania huxleyi</name>
    <name type="common">Coccolithophore</name>
    <name type="synonym">Pontosphaera huxleyi</name>
    <dbReference type="NCBI Taxonomy" id="2903"/>
    <lineage>
        <taxon>Eukaryota</taxon>
        <taxon>Haptista</taxon>
        <taxon>Haptophyta</taxon>
        <taxon>Prymnesiophyceae</taxon>
        <taxon>Isochrysidales</taxon>
        <taxon>Noelaerhabdaceae</taxon>
        <taxon>Emiliania</taxon>
    </lineage>
</organism>
<reference evidence="14" key="1">
    <citation type="submission" date="2021-01" db="EMBL/GenBank/DDBJ databases">
        <authorList>
            <person name="Corre E."/>
            <person name="Pelletier E."/>
            <person name="Niang G."/>
            <person name="Scheremetjew M."/>
            <person name="Finn R."/>
            <person name="Kale V."/>
            <person name="Holt S."/>
            <person name="Cochrane G."/>
            <person name="Meng A."/>
            <person name="Brown T."/>
            <person name="Cohen L."/>
        </authorList>
    </citation>
    <scope>NUCLEOTIDE SEQUENCE</scope>
    <source>
        <strain evidence="14">379</strain>
    </source>
</reference>
<feature type="domain" description="DAHP synthetase I/KDSA" evidence="13">
    <location>
        <begin position="57"/>
        <end position="110"/>
    </location>
</feature>
<evidence type="ECO:0000256" key="11">
    <source>
        <dbReference type="ARBA" id="ARBA00047508"/>
    </source>
</evidence>
<keyword evidence="5" id="KW-0028">Amino-acid biosynthesis</keyword>
<protein>
    <recommendedName>
        <fullName evidence="4">3-deoxy-7-phosphoheptulonate synthase</fullName>
        <ecNumber evidence="4">2.5.1.54</ecNumber>
    </recommendedName>
    <alternativeName>
        <fullName evidence="10">3-deoxy-D-arabino-heptulosonate 7-phosphate synthase</fullName>
    </alternativeName>
    <alternativeName>
        <fullName evidence="9">DAHP synthase</fullName>
    </alternativeName>
    <alternativeName>
        <fullName evidence="8">Phospho-2-keto-3-deoxyheptonate aldolase</fullName>
    </alternativeName>
</protein>
<evidence type="ECO:0000256" key="7">
    <source>
        <dbReference type="ARBA" id="ARBA00023141"/>
    </source>
</evidence>
<evidence type="ECO:0000256" key="12">
    <source>
        <dbReference type="SAM" id="MobiDB-lite"/>
    </source>
</evidence>
<name>A0A7S3SIG9_EMIHU</name>
<keyword evidence="7" id="KW-0057">Aromatic amino acid biosynthesis</keyword>
<evidence type="ECO:0000256" key="8">
    <source>
        <dbReference type="ARBA" id="ARBA00031111"/>
    </source>
</evidence>
<dbReference type="InterPro" id="IPR006219">
    <property type="entry name" value="DAHP_synth_1"/>
</dbReference>
<evidence type="ECO:0000313" key="14">
    <source>
        <dbReference type="EMBL" id="CAE0555764.1"/>
    </source>
</evidence>
<evidence type="ECO:0000256" key="6">
    <source>
        <dbReference type="ARBA" id="ARBA00022679"/>
    </source>
</evidence>
<evidence type="ECO:0000256" key="1">
    <source>
        <dbReference type="ARBA" id="ARBA00003726"/>
    </source>
</evidence>
<evidence type="ECO:0000256" key="5">
    <source>
        <dbReference type="ARBA" id="ARBA00022605"/>
    </source>
</evidence>
<dbReference type="GO" id="GO:0003849">
    <property type="term" value="F:3-deoxy-7-phosphoheptulonate synthase activity"/>
    <property type="evidence" value="ECO:0007669"/>
    <property type="project" value="UniProtKB-EC"/>
</dbReference>
<dbReference type="GO" id="GO:0009073">
    <property type="term" value="P:aromatic amino acid family biosynthetic process"/>
    <property type="evidence" value="ECO:0007669"/>
    <property type="project" value="UniProtKB-KW"/>
</dbReference>
<evidence type="ECO:0000256" key="3">
    <source>
        <dbReference type="ARBA" id="ARBA00007985"/>
    </source>
</evidence>
<feature type="compositionally biased region" description="Basic residues" evidence="12">
    <location>
        <begin position="132"/>
        <end position="143"/>
    </location>
</feature>
<dbReference type="EMBL" id="HBIR01027761">
    <property type="protein sequence ID" value="CAE0555764.1"/>
    <property type="molecule type" value="Transcribed_RNA"/>
</dbReference>
<accession>A0A7S3SIG9</accession>
<dbReference type="GO" id="GO:0008652">
    <property type="term" value="P:amino acid biosynthetic process"/>
    <property type="evidence" value="ECO:0007669"/>
    <property type="project" value="UniProtKB-KW"/>
</dbReference>
<dbReference type="InterPro" id="IPR013785">
    <property type="entry name" value="Aldolase_TIM"/>
</dbReference>
<dbReference type="GO" id="GO:0005737">
    <property type="term" value="C:cytoplasm"/>
    <property type="evidence" value="ECO:0007669"/>
    <property type="project" value="TreeGrafter"/>
</dbReference>
<comment type="catalytic activity">
    <reaction evidence="11">
        <text>D-erythrose 4-phosphate + phosphoenolpyruvate + H2O = 7-phospho-2-dehydro-3-deoxy-D-arabino-heptonate + phosphate</text>
        <dbReference type="Rhea" id="RHEA:14717"/>
        <dbReference type="ChEBI" id="CHEBI:15377"/>
        <dbReference type="ChEBI" id="CHEBI:16897"/>
        <dbReference type="ChEBI" id="CHEBI:43474"/>
        <dbReference type="ChEBI" id="CHEBI:58394"/>
        <dbReference type="ChEBI" id="CHEBI:58702"/>
        <dbReference type="EC" id="2.5.1.54"/>
    </reaction>
</comment>
<dbReference type="PANTHER" id="PTHR21225:SF12">
    <property type="entry name" value="PHOSPHO-2-DEHYDRO-3-DEOXYHEPTONATE ALDOLASE, TYROSINE-INHIBITED"/>
    <property type="match status" value="1"/>
</dbReference>
<dbReference type="AlphaFoldDB" id="A0A7S3SIG9"/>